<accession>A0ABM5W4Q6</accession>
<name>A0ABM5W4Q6_9ENTE</name>
<dbReference type="Proteomes" id="UP000065511">
    <property type="component" value="Chromosome"/>
</dbReference>
<feature type="transmembrane region" description="Helical" evidence="1">
    <location>
        <begin position="12"/>
        <end position="33"/>
    </location>
</feature>
<evidence type="ECO:0000313" key="3">
    <source>
        <dbReference type="Proteomes" id="UP000065511"/>
    </source>
</evidence>
<organism evidence="2 3">
    <name type="scientific">Enterococcus silesiacus</name>
    <dbReference type="NCBI Taxonomy" id="332949"/>
    <lineage>
        <taxon>Bacteria</taxon>
        <taxon>Bacillati</taxon>
        <taxon>Bacillota</taxon>
        <taxon>Bacilli</taxon>
        <taxon>Lactobacillales</taxon>
        <taxon>Enterococcaceae</taxon>
        <taxon>Enterococcus</taxon>
    </lineage>
</organism>
<keyword evidence="1" id="KW-0812">Transmembrane</keyword>
<dbReference type="NCBIfam" id="NF041013">
    <property type="entry name" value="T4P_ComGE"/>
    <property type="match status" value="1"/>
</dbReference>
<dbReference type="InterPro" id="IPR053468">
    <property type="entry name" value="ComGE-like"/>
</dbReference>
<keyword evidence="1" id="KW-1133">Transmembrane helix</keyword>
<dbReference type="EMBL" id="CP013614">
    <property type="protein sequence ID" value="ALR99907.1"/>
    <property type="molecule type" value="Genomic_DNA"/>
</dbReference>
<dbReference type="RefSeq" id="WP_071876779.1">
    <property type="nucleotide sequence ID" value="NZ_JXLC01000004.1"/>
</dbReference>
<evidence type="ECO:0000256" key="1">
    <source>
        <dbReference type="SAM" id="Phobius"/>
    </source>
</evidence>
<protein>
    <recommendedName>
        <fullName evidence="4">Type II secretion system protein</fullName>
    </recommendedName>
</protein>
<keyword evidence="3" id="KW-1185">Reference proteome</keyword>
<gene>
    <name evidence="2" type="ORF">ATZ33_00475</name>
</gene>
<evidence type="ECO:0000313" key="2">
    <source>
        <dbReference type="EMBL" id="ALR99907.1"/>
    </source>
</evidence>
<reference evidence="2 3" key="1">
    <citation type="submission" date="2015-12" db="EMBL/GenBank/DDBJ databases">
        <authorList>
            <person name="Lauer A."/>
            <person name="Humrighouse B."/>
            <person name="Loparev V."/>
            <person name="Shewmaker P.L."/>
            <person name="Whitney A.M."/>
            <person name="McLaughlin R.W."/>
        </authorList>
    </citation>
    <scope>NUCLEOTIDE SEQUENCE [LARGE SCALE GENOMIC DNA]</scope>
    <source>
        <strain evidence="2 3">LMG 23085</strain>
    </source>
</reference>
<evidence type="ECO:0008006" key="4">
    <source>
        <dbReference type="Google" id="ProtNLM"/>
    </source>
</evidence>
<proteinExistence type="predicted"/>
<sequence>MLKKFNPYKGYILFESLLALGLLCLIIGSYVSLNTFLLKKNKQAIEQLLLHRILYEEMKRYENHGGQLIQEVRIENNNYQLRFYKANNKLVEVEITDGKESLTLKRE</sequence>
<keyword evidence="1" id="KW-0472">Membrane</keyword>